<proteinExistence type="predicted"/>
<reference evidence="3 4" key="1">
    <citation type="submission" date="2024-11" db="EMBL/GenBank/DDBJ databases">
        <title>Chromosome-level genome assembly of the freshwater bivalve Anodonta woodiana.</title>
        <authorList>
            <person name="Chen X."/>
        </authorList>
    </citation>
    <scope>NUCLEOTIDE SEQUENCE [LARGE SCALE GENOMIC DNA]</scope>
    <source>
        <strain evidence="3">MN2024</strain>
        <tissue evidence="3">Gills</tissue>
    </source>
</reference>
<feature type="transmembrane region" description="Helical" evidence="2">
    <location>
        <begin position="782"/>
        <end position="803"/>
    </location>
</feature>
<feature type="transmembrane region" description="Helical" evidence="2">
    <location>
        <begin position="447"/>
        <end position="468"/>
    </location>
</feature>
<feature type="transmembrane region" description="Helical" evidence="2">
    <location>
        <begin position="610"/>
        <end position="635"/>
    </location>
</feature>
<keyword evidence="2" id="KW-1133">Transmembrane helix</keyword>
<feature type="transmembrane region" description="Helical" evidence="2">
    <location>
        <begin position="655"/>
        <end position="674"/>
    </location>
</feature>
<feature type="transmembrane region" description="Helical" evidence="2">
    <location>
        <begin position="510"/>
        <end position="530"/>
    </location>
</feature>
<evidence type="ECO:0000313" key="3">
    <source>
        <dbReference type="EMBL" id="KAL3853807.1"/>
    </source>
</evidence>
<feature type="compositionally biased region" description="Basic and acidic residues" evidence="1">
    <location>
        <begin position="956"/>
        <end position="967"/>
    </location>
</feature>
<evidence type="ECO:0000256" key="1">
    <source>
        <dbReference type="SAM" id="MobiDB-lite"/>
    </source>
</evidence>
<dbReference type="EMBL" id="JBJQND010000015">
    <property type="protein sequence ID" value="KAL3853807.1"/>
    <property type="molecule type" value="Genomic_DNA"/>
</dbReference>
<feature type="transmembrane region" description="Helical" evidence="2">
    <location>
        <begin position="815"/>
        <end position="833"/>
    </location>
</feature>
<keyword evidence="2" id="KW-0812">Transmembrane</keyword>
<feature type="transmembrane region" description="Helical" evidence="2">
    <location>
        <begin position="229"/>
        <end position="249"/>
    </location>
</feature>
<evidence type="ECO:0000256" key="2">
    <source>
        <dbReference type="SAM" id="Phobius"/>
    </source>
</evidence>
<keyword evidence="2" id="KW-0472">Membrane</keyword>
<feature type="transmembrane region" description="Helical" evidence="2">
    <location>
        <begin position="536"/>
        <end position="556"/>
    </location>
</feature>
<accession>A0ABD3UZU8</accession>
<feature type="region of interest" description="Disordered" evidence="1">
    <location>
        <begin position="947"/>
        <end position="967"/>
    </location>
</feature>
<evidence type="ECO:0000313" key="4">
    <source>
        <dbReference type="Proteomes" id="UP001634394"/>
    </source>
</evidence>
<sequence>MIYGCEWSVISMINMKFLLCFTLGNYLIQNVFGLPMSNITSVNYDLSTEASKNVALTSKSSDMSSINCTFMTENENKPTEIDSQIKDDTKVLVFKITFQGWSGNILGFEQGNIYKPTHWVLARGRLGKGLLLLKHNYEMLSLSTLSLNTQKLDISLIQSSPNCIEEMNVSTFEIAVRELLFNKLKKIEAGDAICNIHITDDNGVAKFVYRCCHRNSDGTIKCEDVTRDIWLNMLFTIILLLKLYVILASPKLVPETFYRVKYVASTYIHRLGNKPLNLKVILTKTPNKYQEASVTTDVSRFKYMTRFKEKLKDMKPDIKYSLKITEIHMRVEGERLIPEDDAPVGLLKSLYDSFVRCKIRERPSVSKCCYADVCLLHQKSRRIPWHTFLSKLMMCIVMLILAMPWIVRVYLYYQYEHEEMNAEKDVASRKGLSLIFPGSVTLYLTPLHTLFIVIYVMLSVEYILYGIVKEKVRQRFMLVIQKCFRDMRERNTSEVFGWSASMLLKPCTSLGVAGICLGMIFWIIAIPYLLIILSFYLFPTVNLTLRMFGHFIVFVLPRGTKFTNNTLCSKFGQWLNIIRDNTGMQHIAWTETFERNEQELKMTNNRCLQLLVITICLISMYSVIFLLTEIVSFYVEMLVYTSIGIILNAKTTLTYISLIFLMAMYANSCFNYVVDRYQSVNKTINKVLQELPKENVDDGMHFPGDQQRNIAFRVTTDGLKALEDPVSLVKTEFGYLKWRTSRLVLFLSTNDMPFIPRKFFFHACKMPHYSCPGELLFNYLRAFGELSTIVAFLLFVLVIVLSFGETYQLSATNQLLATLAGGFLPWIFRNVVFRTHAPPSLDKSNPSFKICFSELLGNYSQNWPIDDIVVEEVTEIGNSGGESISGTGMTHTIPSSSGIDENDSRSMLSETSSQMSLTETSGAIARAELNRIDLLIDVDFQECSVLQPESPSSSLLDKEMEEVRTTV</sequence>
<organism evidence="3 4">
    <name type="scientific">Sinanodonta woodiana</name>
    <name type="common">Chinese pond mussel</name>
    <name type="synonym">Anodonta woodiana</name>
    <dbReference type="NCBI Taxonomy" id="1069815"/>
    <lineage>
        <taxon>Eukaryota</taxon>
        <taxon>Metazoa</taxon>
        <taxon>Spiralia</taxon>
        <taxon>Lophotrochozoa</taxon>
        <taxon>Mollusca</taxon>
        <taxon>Bivalvia</taxon>
        <taxon>Autobranchia</taxon>
        <taxon>Heteroconchia</taxon>
        <taxon>Palaeoheterodonta</taxon>
        <taxon>Unionida</taxon>
        <taxon>Unionoidea</taxon>
        <taxon>Unionidae</taxon>
        <taxon>Unioninae</taxon>
        <taxon>Sinanodonta</taxon>
    </lineage>
</organism>
<dbReference type="Proteomes" id="UP001634394">
    <property type="component" value="Unassembled WGS sequence"/>
</dbReference>
<dbReference type="AlphaFoldDB" id="A0ABD3UZU8"/>
<feature type="transmembrane region" description="Helical" evidence="2">
    <location>
        <begin position="388"/>
        <end position="407"/>
    </location>
</feature>
<gene>
    <name evidence="3" type="ORF">ACJMK2_017316</name>
</gene>
<feature type="compositionally biased region" description="Polar residues" evidence="1">
    <location>
        <begin position="889"/>
        <end position="919"/>
    </location>
</feature>
<feature type="region of interest" description="Disordered" evidence="1">
    <location>
        <begin position="880"/>
        <end position="919"/>
    </location>
</feature>
<protein>
    <submittedName>
        <fullName evidence="3">Uncharacterized protein</fullName>
    </submittedName>
</protein>
<keyword evidence="4" id="KW-1185">Reference proteome</keyword>
<name>A0ABD3UZU8_SINWO</name>
<comment type="caution">
    <text evidence="3">The sequence shown here is derived from an EMBL/GenBank/DDBJ whole genome shotgun (WGS) entry which is preliminary data.</text>
</comment>